<proteinExistence type="predicted"/>
<evidence type="ECO:0000313" key="1">
    <source>
        <dbReference type="EMBL" id="SQA92999.1"/>
    </source>
</evidence>
<accession>A0A2X2UU26</accession>
<dbReference type="Proteomes" id="UP000250169">
    <property type="component" value="Unassembled WGS sequence"/>
</dbReference>
<reference evidence="1 2" key="1">
    <citation type="submission" date="2018-06" db="EMBL/GenBank/DDBJ databases">
        <authorList>
            <consortium name="Pathogen Informatics"/>
            <person name="Doyle S."/>
        </authorList>
    </citation>
    <scope>NUCLEOTIDE SEQUENCE [LARGE SCALE GENOMIC DNA]</scope>
    <source>
        <strain evidence="1 2">NCTC11545</strain>
    </source>
</reference>
<dbReference type="AlphaFoldDB" id="A0A2X2UU26"/>
<name>A0A2X2UU26_CAPOC</name>
<dbReference type="EMBL" id="UAVS01000001">
    <property type="protein sequence ID" value="SQA92999.1"/>
    <property type="molecule type" value="Genomic_DNA"/>
</dbReference>
<protein>
    <submittedName>
        <fullName evidence="1">Uncharacterized protein</fullName>
    </submittedName>
</protein>
<organism evidence="1 2">
    <name type="scientific">Capnocytophaga ochracea</name>
    <dbReference type="NCBI Taxonomy" id="1018"/>
    <lineage>
        <taxon>Bacteria</taxon>
        <taxon>Pseudomonadati</taxon>
        <taxon>Bacteroidota</taxon>
        <taxon>Flavobacteriia</taxon>
        <taxon>Flavobacteriales</taxon>
        <taxon>Flavobacteriaceae</taxon>
        <taxon>Capnocytophaga</taxon>
    </lineage>
</organism>
<evidence type="ECO:0000313" key="2">
    <source>
        <dbReference type="Proteomes" id="UP000250169"/>
    </source>
</evidence>
<sequence>MDIAVANVVIKNIKSEKIFMDLIQKVLLQEHYFMQKVREAMKSSELHKMNDSVQVDEFTIGGKRGRKTAQVTTDQRKGYKPIKDFNITQIP</sequence>
<gene>
    <name evidence="1" type="ORF">NCTC11545_00362</name>
</gene>